<comment type="caution">
    <text evidence="1">The sequence shown here is derived from an EMBL/GenBank/DDBJ whole genome shotgun (WGS) entry which is preliminary data.</text>
</comment>
<sequence length="762" mass="85946">MSGSVDLLTLDKIDHSITINCGISERYAAQWTPVAAFRELVQNWRDGIIKAFDIPKGSLQVTCKEDKDQIIYKAMSQEGQHCLGYIRWSRIMDIGTVDILNRGAALQPWNLDMGGTSKQDEPDQAGAHGEGLKIAILVLMRQPQDHAVRCYSGGCWWSFYFDSQRKLVCHISRSSPPRDQFGAIYDVWSQADRETNGHHFLSPHVSTTREKTVQIFIDARGRDEKGFKLQKEATRDEFKAWTKAALFLQEIDTENIVTTDYGDLILDPRFGGNVYMKGLLLKESASGRSASITGKTLRYGYNFADGAVNRERESMAAADEESRTISTIWAFAVHVKGDLIGKLHDLLNSREPEYADVAKADRFIRNGGTLVLALKVYLRTQFEGKWIYTSTQKRDNLRFDNIVQGLGYEPFEVKESYWKILKNNDFQTAAEAEKQKFQQAPAIRVPDHVFAQSLDHLVRAGLKSCFYTRNIAVEFVQAGLLGLDSFYSDSDSRLKIHEKWLTEAGATEELGLSEDILMYSLLFNAARRLLTDTILQIPLANFRCANRTNYWAQKKQISRVDQRILEYTQIKKDLRYTITAGGMDLDTLTVEWNPTTGRVPDSSVEITALAEESCLHWKEAVTAVDFHHSYFNCGRCHMKTLPFKFGKCEFQVDKGKAYFVAFCVNAPGSIVVFSDKPDKPDELDELDEPAEPQVSMGVKRAAPTSTPSDESKIFTLGDSRGAPHMRIPRNWYKGSNSTGTRAVIGIATEDDPLSVSKRQRTG</sequence>
<organism evidence="1 2">
    <name type="scientific">Hypoxylon rubiginosum</name>
    <dbReference type="NCBI Taxonomy" id="110542"/>
    <lineage>
        <taxon>Eukaryota</taxon>
        <taxon>Fungi</taxon>
        <taxon>Dikarya</taxon>
        <taxon>Ascomycota</taxon>
        <taxon>Pezizomycotina</taxon>
        <taxon>Sordariomycetes</taxon>
        <taxon>Xylariomycetidae</taxon>
        <taxon>Xylariales</taxon>
        <taxon>Hypoxylaceae</taxon>
        <taxon>Hypoxylon</taxon>
    </lineage>
</organism>
<dbReference type="Proteomes" id="UP001497680">
    <property type="component" value="Unassembled WGS sequence"/>
</dbReference>
<proteinExistence type="predicted"/>
<gene>
    <name evidence="1" type="ORF">F4821DRAFT_31077</name>
</gene>
<accession>A0ACC0DCH1</accession>
<reference evidence="1 2" key="1">
    <citation type="journal article" date="2022" name="New Phytol.">
        <title>Ecological generalism drives hyperdiversity of secondary metabolite gene clusters in xylarialean endophytes.</title>
        <authorList>
            <person name="Franco M.E.E."/>
            <person name="Wisecaver J.H."/>
            <person name="Arnold A.E."/>
            <person name="Ju Y.M."/>
            <person name="Slot J.C."/>
            <person name="Ahrendt S."/>
            <person name="Moore L.P."/>
            <person name="Eastman K.E."/>
            <person name="Scott K."/>
            <person name="Konkel Z."/>
            <person name="Mondo S.J."/>
            <person name="Kuo A."/>
            <person name="Hayes R.D."/>
            <person name="Haridas S."/>
            <person name="Andreopoulos B."/>
            <person name="Riley R."/>
            <person name="LaButti K."/>
            <person name="Pangilinan J."/>
            <person name="Lipzen A."/>
            <person name="Amirebrahimi M."/>
            <person name="Yan J."/>
            <person name="Adam C."/>
            <person name="Keymanesh K."/>
            <person name="Ng V."/>
            <person name="Louie K."/>
            <person name="Northen T."/>
            <person name="Drula E."/>
            <person name="Henrissat B."/>
            <person name="Hsieh H.M."/>
            <person name="Youens-Clark K."/>
            <person name="Lutzoni F."/>
            <person name="Miadlikowska J."/>
            <person name="Eastwood D.C."/>
            <person name="Hamelin R.C."/>
            <person name="Grigoriev I.V."/>
            <person name="U'Ren J.M."/>
        </authorList>
    </citation>
    <scope>NUCLEOTIDE SEQUENCE [LARGE SCALE GENOMIC DNA]</scope>
    <source>
        <strain evidence="1 2">ER1909</strain>
    </source>
</reference>
<protein>
    <submittedName>
        <fullName evidence="1">Uncharacterized protein</fullName>
    </submittedName>
</protein>
<name>A0ACC0DCH1_9PEZI</name>
<keyword evidence="2" id="KW-1185">Reference proteome</keyword>
<evidence type="ECO:0000313" key="1">
    <source>
        <dbReference type="EMBL" id="KAI6090448.1"/>
    </source>
</evidence>
<evidence type="ECO:0000313" key="2">
    <source>
        <dbReference type="Proteomes" id="UP001497680"/>
    </source>
</evidence>
<dbReference type="EMBL" id="MU394291">
    <property type="protein sequence ID" value="KAI6090448.1"/>
    <property type="molecule type" value="Genomic_DNA"/>
</dbReference>